<proteinExistence type="predicted"/>
<protein>
    <submittedName>
        <fullName evidence="2">Uncharacterized protein</fullName>
    </submittedName>
</protein>
<gene>
    <name evidence="2" type="ORF">RVF87_06655</name>
</gene>
<keyword evidence="3" id="KW-1185">Reference proteome</keyword>
<sequence length="47" mass="4901">MGRESRMMFGRTADDRSAVDQRIGAHCAATAASIVVILAAIAVIALL</sequence>
<organism evidence="2 3">
    <name type="scientific">Gordonia hydrophobica</name>
    <dbReference type="NCBI Taxonomy" id="40516"/>
    <lineage>
        <taxon>Bacteria</taxon>
        <taxon>Bacillati</taxon>
        <taxon>Actinomycetota</taxon>
        <taxon>Actinomycetes</taxon>
        <taxon>Mycobacteriales</taxon>
        <taxon>Gordoniaceae</taxon>
        <taxon>Gordonia</taxon>
    </lineage>
</organism>
<keyword evidence="1" id="KW-1133">Transmembrane helix</keyword>
<dbReference type="RefSeq" id="WP_157086134.1">
    <property type="nucleotide sequence ID" value="NZ_CP136137.1"/>
</dbReference>
<accession>A0ABZ2U4Q6</accession>
<feature type="transmembrane region" description="Helical" evidence="1">
    <location>
        <begin position="23"/>
        <end position="46"/>
    </location>
</feature>
<evidence type="ECO:0000313" key="2">
    <source>
        <dbReference type="EMBL" id="WYY08734.1"/>
    </source>
</evidence>
<dbReference type="Proteomes" id="UP001479933">
    <property type="component" value="Chromosome"/>
</dbReference>
<reference evidence="2 3" key="1">
    <citation type="journal article" date="2023" name="Virus Evol.">
        <title>Computational host range prediction-The good, the bad, and the ugly.</title>
        <authorList>
            <person name="Howell A.A."/>
            <person name="Versoza C.J."/>
            <person name="Pfeifer S.P."/>
        </authorList>
    </citation>
    <scope>NUCLEOTIDE SEQUENCE [LARGE SCALE GENOMIC DNA]</scope>
    <source>
        <strain evidence="2 3">1610/1b</strain>
    </source>
</reference>
<name>A0ABZ2U4Q6_9ACTN</name>
<keyword evidence="1" id="KW-0472">Membrane</keyword>
<keyword evidence="1" id="KW-0812">Transmembrane</keyword>
<evidence type="ECO:0000313" key="3">
    <source>
        <dbReference type="Proteomes" id="UP001479933"/>
    </source>
</evidence>
<dbReference type="EMBL" id="CP136137">
    <property type="protein sequence ID" value="WYY08734.1"/>
    <property type="molecule type" value="Genomic_DNA"/>
</dbReference>
<evidence type="ECO:0000256" key="1">
    <source>
        <dbReference type="SAM" id="Phobius"/>
    </source>
</evidence>